<keyword evidence="3 12" id="KW-0378">Hydrolase</keyword>
<feature type="domain" description="Helicase C-terminal" evidence="11">
    <location>
        <begin position="412"/>
        <end position="562"/>
    </location>
</feature>
<protein>
    <recommendedName>
        <fullName evidence="8">DNA 3'-5' helicase</fullName>
        <ecNumber evidence="8">5.6.2.4</ecNumber>
    </recommendedName>
</protein>
<dbReference type="NCBIfam" id="NF045503">
    <property type="entry name" value="repair_heli_XPB"/>
    <property type="match status" value="1"/>
</dbReference>
<keyword evidence="2" id="KW-0547">Nucleotide-binding</keyword>
<keyword evidence="6" id="KW-0413">Isomerase</keyword>
<keyword evidence="5" id="KW-0067">ATP-binding</keyword>
<evidence type="ECO:0000256" key="8">
    <source>
        <dbReference type="ARBA" id="ARBA00034808"/>
    </source>
</evidence>
<evidence type="ECO:0000313" key="13">
    <source>
        <dbReference type="Proteomes" id="UP000681526"/>
    </source>
</evidence>
<evidence type="ECO:0000259" key="10">
    <source>
        <dbReference type="PROSITE" id="PS51192"/>
    </source>
</evidence>
<evidence type="ECO:0000259" key="11">
    <source>
        <dbReference type="PROSITE" id="PS51194"/>
    </source>
</evidence>
<dbReference type="InterPro" id="IPR006935">
    <property type="entry name" value="Helicase/UvrB_N"/>
</dbReference>
<dbReference type="SMART" id="SM00487">
    <property type="entry name" value="DEXDc"/>
    <property type="match status" value="1"/>
</dbReference>
<evidence type="ECO:0000313" key="12">
    <source>
        <dbReference type="EMBL" id="CAG5085616.1"/>
    </source>
</evidence>
<evidence type="ECO:0000256" key="1">
    <source>
        <dbReference type="ARBA" id="ARBA00006637"/>
    </source>
</evidence>
<keyword evidence="4 12" id="KW-0347">Helicase</keyword>
<accession>A0ABM8V3S9</accession>
<evidence type="ECO:0000256" key="5">
    <source>
        <dbReference type="ARBA" id="ARBA00022840"/>
    </source>
</evidence>
<dbReference type="RefSeq" id="WP_213484334.1">
    <property type="nucleotide sequence ID" value="NZ_CAJRAY010000041.1"/>
</dbReference>
<proteinExistence type="inferred from homology"/>
<feature type="domain" description="Helicase ATP-binding" evidence="10">
    <location>
        <begin position="201"/>
        <end position="357"/>
    </location>
</feature>
<evidence type="ECO:0000256" key="6">
    <source>
        <dbReference type="ARBA" id="ARBA00023235"/>
    </source>
</evidence>
<dbReference type="EC" id="5.6.2.4" evidence="8"/>
<dbReference type="GO" id="GO:0016787">
    <property type="term" value="F:hydrolase activity"/>
    <property type="evidence" value="ECO:0007669"/>
    <property type="project" value="UniProtKB-KW"/>
</dbReference>
<dbReference type="PANTHER" id="PTHR11274">
    <property type="entry name" value="RAD25/XP-B DNA REPAIR HELICASE"/>
    <property type="match status" value="1"/>
</dbReference>
<dbReference type="SMART" id="SM00490">
    <property type="entry name" value="HELICc"/>
    <property type="match status" value="1"/>
</dbReference>
<evidence type="ECO:0000256" key="2">
    <source>
        <dbReference type="ARBA" id="ARBA00022741"/>
    </source>
</evidence>
<dbReference type="CDD" id="cd18789">
    <property type="entry name" value="SF2_C_XPB"/>
    <property type="match status" value="1"/>
</dbReference>
<dbReference type="InterPro" id="IPR001650">
    <property type="entry name" value="Helicase_C-like"/>
</dbReference>
<dbReference type="PROSITE" id="PS51192">
    <property type="entry name" value="HELICASE_ATP_BIND_1"/>
    <property type="match status" value="1"/>
</dbReference>
<dbReference type="PANTHER" id="PTHR11274:SF0">
    <property type="entry name" value="GENERAL TRANSCRIPTION AND DNA REPAIR FACTOR IIH HELICASE SUBUNIT XPB"/>
    <property type="match status" value="1"/>
</dbReference>
<gene>
    <name evidence="12" type="primary">txxe 1590</name>
    <name evidence="12" type="ORF">TXXE_08995</name>
</gene>
<dbReference type="InterPro" id="IPR014001">
    <property type="entry name" value="Helicase_ATP-bd"/>
</dbReference>
<comment type="caution">
    <text evidence="12">The sequence shown here is derived from an EMBL/GenBank/DDBJ whole genome shotgun (WGS) entry which is preliminary data.</text>
</comment>
<sequence length="568" mass="62549">MHAAGGPLIVQGDASVLLDVRHPDAEQARESLARFAELVKRPGDLHTYRITPLSVWNAAASGLTADEMTDCLIAFSRYDVPAGLIDRIGTWAERYGKIQLEADGEQLALAVDRDLAVELEGLGLFPEAGVPAPDGKVRWRVPSARRGEVKRELTRSGYPVLDLAGYSRGGQLDVELKAAASSGALFRLRDYQERAVDLFCLEDAGAGGSGVIVLPCGAGKTIVGIAALARLRCEALILTPSVTSVQQWRSELLDKTTLTERDIGVYAGSERQVRPVTIATYSILTSRNSKTDDYRHMKLFSERDWGLIIYDEVHLLPAPVFRMTADLQAKRRLGLTATLVREDGREEDVFSLIGPKRFDLFWKTLEAKGWIARVTCTEIRVPLDPAAAAEYAAAGQRARIRIAAENPAKLRVVRELLARHRGQQVLIIGQYLRQLKQMAAAWGVPLITGETSLDERERLYARFRSGEEPVLIVSKVANLAVDLPDAAVAVQVSGSYGSRQEEAQRIGRIMRPKSGLNECWFYTVVTEGTKETEYARRRQLFLTEQGYTYRIARMPEADGAAGTEAAGC</sequence>
<dbReference type="EMBL" id="CAJRAY010000041">
    <property type="protein sequence ID" value="CAG5085616.1"/>
    <property type="molecule type" value="Genomic_DNA"/>
</dbReference>
<organism evidence="12 13">
    <name type="scientific">Thermobacillus xylanilyticus</name>
    <dbReference type="NCBI Taxonomy" id="76633"/>
    <lineage>
        <taxon>Bacteria</taxon>
        <taxon>Bacillati</taxon>
        <taxon>Bacillota</taxon>
        <taxon>Bacilli</taxon>
        <taxon>Bacillales</taxon>
        <taxon>Paenibacillaceae</taxon>
        <taxon>Thermobacillus</taxon>
    </lineage>
</organism>
<dbReference type="InterPro" id="IPR027417">
    <property type="entry name" value="P-loop_NTPase"/>
</dbReference>
<dbReference type="SUPFAM" id="SSF52540">
    <property type="entry name" value="P-loop containing nucleoside triphosphate hydrolases"/>
    <property type="match status" value="1"/>
</dbReference>
<dbReference type="Gene3D" id="3.40.50.300">
    <property type="entry name" value="P-loop containing nucleotide triphosphate hydrolases"/>
    <property type="match status" value="2"/>
</dbReference>
<name>A0ABM8V3S9_THEXY</name>
<dbReference type="Pfam" id="PF04851">
    <property type="entry name" value="ResIII"/>
    <property type="match status" value="1"/>
</dbReference>
<evidence type="ECO:0000256" key="4">
    <source>
        <dbReference type="ARBA" id="ARBA00022806"/>
    </source>
</evidence>
<reference evidence="12 13" key="1">
    <citation type="submission" date="2021-04" db="EMBL/GenBank/DDBJ databases">
        <authorList>
            <person name="Rakotoarivonina H."/>
        </authorList>
    </citation>
    <scope>NUCLEOTIDE SEQUENCE [LARGE SCALE GENOMIC DNA]</scope>
    <source>
        <strain evidence="12 13">XE</strain>
    </source>
</reference>
<dbReference type="Pfam" id="PF16203">
    <property type="entry name" value="ERCC3_RAD25_C"/>
    <property type="match status" value="1"/>
</dbReference>
<comment type="catalytic activity">
    <reaction evidence="9">
        <text>ATP + H2O = ADP + phosphate + H(+)</text>
        <dbReference type="Rhea" id="RHEA:13065"/>
        <dbReference type="ChEBI" id="CHEBI:15377"/>
        <dbReference type="ChEBI" id="CHEBI:15378"/>
        <dbReference type="ChEBI" id="CHEBI:30616"/>
        <dbReference type="ChEBI" id="CHEBI:43474"/>
        <dbReference type="ChEBI" id="CHEBI:456216"/>
        <dbReference type="EC" id="5.6.2.4"/>
    </reaction>
</comment>
<dbReference type="GO" id="GO:0004386">
    <property type="term" value="F:helicase activity"/>
    <property type="evidence" value="ECO:0007669"/>
    <property type="project" value="UniProtKB-KW"/>
</dbReference>
<dbReference type="InterPro" id="IPR032438">
    <property type="entry name" value="ERCC3_RAD25_C"/>
</dbReference>
<evidence type="ECO:0000256" key="3">
    <source>
        <dbReference type="ARBA" id="ARBA00022801"/>
    </source>
</evidence>
<comment type="catalytic activity">
    <reaction evidence="7">
        <text>Couples ATP hydrolysis with the unwinding of duplex DNA by translocating in the 3'-5' direction.</text>
        <dbReference type="EC" id="5.6.2.4"/>
    </reaction>
</comment>
<dbReference type="Proteomes" id="UP000681526">
    <property type="component" value="Unassembled WGS sequence"/>
</dbReference>
<comment type="similarity">
    <text evidence="1">Belongs to the helicase family. RAD25/XPB subfamily.</text>
</comment>
<dbReference type="InterPro" id="IPR032830">
    <property type="entry name" value="XPB/Ssl2_N"/>
</dbReference>
<keyword evidence="13" id="KW-1185">Reference proteome</keyword>
<evidence type="ECO:0000256" key="9">
    <source>
        <dbReference type="ARBA" id="ARBA00048988"/>
    </source>
</evidence>
<dbReference type="Pfam" id="PF13625">
    <property type="entry name" value="Helicase_C_3"/>
    <property type="match status" value="1"/>
</dbReference>
<evidence type="ECO:0000256" key="7">
    <source>
        <dbReference type="ARBA" id="ARBA00034617"/>
    </source>
</evidence>
<dbReference type="PRINTS" id="PR00851">
    <property type="entry name" value="XRODRMPGMNTB"/>
</dbReference>
<dbReference type="PROSITE" id="PS51194">
    <property type="entry name" value="HELICASE_CTER"/>
    <property type="match status" value="1"/>
</dbReference>
<dbReference type="InterPro" id="IPR050615">
    <property type="entry name" value="ATP-dep_DNA_Helicase"/>
</dbReference>